<feature type="compositionally biased region" description="Basic and acidic residues" evidence="1">
    <location>
        <begin position="117"/>
        <end position="136"/>
    </location>
</feature>
<sequence length="205" mass="23174">VFLVDSDEDVRKKVQIFCDLFSRVTKPYVSKTGVDGRPHLGVPGKITGSVESGDLPEIITAVGPYKTAQLWDVGLFTTGSFWRETQKGQECGVKFYIGPEETLQQASKRRETLRRSINAAKKERQRVAEKGGEREQGQAMRQDLLRHAETEDAREEAHACKLIEPIRNRNVQEQRRPMQLEHCVCKSKLCAKIFFVKQGAGRSAD</sequence>
<reference evidence="2 3" key="1">
    <citation type="journal article" date="2012" name="Genome Biol.">
        <title>Genome and low-iron response of an oceanic diatom adapted to chronic iron limitation.</title>
        <authorList>
            <person name="Lommer M."/>
            <person name="Specht M."/>
            <person name="Roy A.S."/>
            <person name="Kraemer L."/>
            <person name="Andreson R."/>
            <person name="Gutowska M.A."/>
            <person name="Wolf J."/>
            <person name="Bergner S.V."/>
            <person name="Schilhabel M.B."/>
            <person name="Klostermeier U.C."/>
            <person name="Beiko R.G."/>
            <person name="Rosenstiel P."/>
            <person name="Hippler M."/>
            <person name="Laroche J."/>
        </authorList>
    </citation>
    <scope>NUCLEOTIDE SEQUENCE [LARGE SCALE GENOMIC DNA]</scope>
    <source>
        <strain evidence="2 3">CCMP1005</strain>
    </source>
</reference>
<feature type="region of interest" description="Disordered" evidence="1">
    <location>
        <begin position="117"/>
        <end position="139"/>
    </location>
</feature>
<evidence type="ECO:0000256" key="1">
    <source>
        <dbReference type="SAM" id="MobiDB-lite"/>
    </source>
</evidence>
<organism evidence="2 3">
    <name type="scientific">Thalassiosira oceanica</name>
    <name type="common">Marine diatom</name>
    <dbReference type="NCBI Taxonomy" id="159749"/>
    <lineage>
        <taxon>Eukaryota</taxon>
        <taxon>Sar</taxon>
        <taxon>Stramenopiles</taxon>
        <taxon>Ochrophyta</taxon>
        <taxon>Bacillariophyta</taxon>
        <taxon>Coscinodiscophyceae</taxon>
        <taxon>Thalassiosirophycidae</taxon>
        <taxon>Thalassiosirales</taxon>
        <taxon>Thalassiosiraceae</taxon>
        <taxon>Thalassiosira</taxon>
    </lineage>
</organism>
<protein>
    <submittedName>
        <fullName evidence="2">Uncharacterized protein</fullName>
    </submittedName>
</protein>
<dbReference type="Proteomes" id="UP000266841">
    <property type="component" value="Unassembled WGS sequence"/>
</dbReference>
<evidence type="ECO:0000313" key="2">
    <source>
        <dbReference type="EMBL" id="EJK52556.1"/>
    </source>
</evidence>
<evidence type="ECO:0000313" key="3">
    <source>
        <dbReference type="Proteomes" id="UP000266841"/>
    </source>
</evidence>
<comment type="caution">
    <text evidence="2">The sequence shown here is derived from an EMBL/GenBank/DDBJ whole genome shotgun (WGS) entry which is preliminary data.</text>
</comment>
<gene>
    <name evidence="2" type="ORF">THAOC_28152</name>
</gene>
<dbReference type="EMBL" id="AGNL01039599">
    <property type="protein sequence ID" value="EJK52556.1"/>
    <property type="molecule type" value="Genomic_DNA"/>
</dbReference>
<feature type="non-terminal residue" evidence="2">
    <location>
        <position position="1"/>
    </location>
</feature>
<accession>K0RUL8</accession>
<name>K0RUL8_THAOC</name>
<keyword evidence="3" id="KW-1185">Reference proteome</keyword>
<proteinExistence type="predicted"/>
<dbReference type="AlphaFoldDB" id="K0RUL8"/>